<keyword evidence="2" id="KW-1185">Reference proteome</keyword>
<feature type="non-terminal residue" evidence="1">
    <location>
        <position position="1"/>
    </location>
</feature>
<name>A0A6A6TA94_9PLEO</name>
<dbReference type="Pfam" id="PF05705">
    <property type="entry name" value="DUF829"/>
    <property type="match status" value="1"/>
</dbReference>
<organism evidence="1 2">
    <name type="scientific">Lophiostoma macrostomum CBS 122681</name>
    <dbReference type="NCBI Taxonomy" id="1314788"/>
    <lineage>
        <taxon>Eukaryota</taxon>
        <taxon>Fungi</taxon>
        <taxon>Dikarya</taxon>
        <taxon>Ascomycota</taxon>
        <taxon>Pezizomycotina</taxon>
        <taxon>Dothideomycetes</taxon>
        <taxon>Pleosporomycetidae</taxon>
        <taxon>Pleosporales</taxon>
        <taxon>Lophiostomataceae</taxon>
        <taxon>Lophiostoma</taxon>
    </lineage>
</organism>
<proteinExistence type="predicted"/>
<gene>
    <name evidence="1" type="ORF">K491DRAFT_556189</name>
</gene>
<evidence type="ECO:0000313" key="2">
    <source>
        <dbReference type="Proteomes" id="UP000799324"/>
    </source>
</evidence>
<dbReference type="AlphaFoldDB" id="A0A6A6TA94"/>
<reference evidence="1" key="1">
    <citation type="journal article" date="2020" name="Stud. Mycol.">
        <title>101 Dothideomycetes genomes: a test case for predicting lifestyles and emergence of pathogens.</title>
        <authorList>
            <person name="Haridas S."/>
            <person name="Albert R."/>
            <person name="Binder M."/>
            <person name="Bloem J."/>
            <person name="Labutti K."/>
            <person name="Salamov A."/>
            <person name="Andreopoulos B."/>
            <person name="Baker S."/>
            <person name="Barry K."/>
            <person name="Bills G."/>
            <person name="Bluhm B."/>
            <person name="Cannon C."/>
            <person name="Castanera R."/>
            <person name="Culley D."/>
            <person name="Daum C."/>
            <person name="Ezra D."/>
            <person name="Gonzalez J."/>
            <person name="Henrissat B."/>
            <person name="Kuo A."/>
            <person name="Liang C."/>
            <person name="Lipzen A."/>
            <person name="Lutzoni F."/>
            <person name="Magnuson J."/>
            <person name="Mondo S."/>
            <person name="Nolan M."/>
            <person name="Ohm R."/>
            <person name="Pangilinan J."/>
            <person name="Park H.-J."/>
            <person name="Ramirez L."/>
            <person name="Alfaro M."/>
            <person name="Sun H."/>
            <person name="Tritt A."/>
            <person name="Yoshinaga Y."/>
            <person name="Zwiers L.-H."/>
            <person name="Turgeon B."/>
            <person name="Goodwin S."/>
            <person name="Spatafora J."/>
            <person name="Crous P."/>
            <person name="Grigoriev I."/>
        </authorList>
    </citation>
    <scope>NUCLEOTIDE SEQUENCE</scope>
    <source>
        <strain evidence="1">CBS 122681</strain>
    </source>
</reference>
<sequence length="173" mass="18559">SNPLPDFRVISSSISIYTPKRHSPGYLIILATWTGACRGCIERYTTTYIKLFPDSRILLVESKTPGPLYSYSVQQIAVEPAAQVVRDTLEEVAPTSDDNIAQSAGSPNIVVHAFAGGGTNSITNLLHAFQHDSNVPIPLAGLVLDSMGSKSGFFQNGNGLLRALPKGLQFQSV</sequence>
<accession>A0A6A6TA94</accession>
<feature type="non-terminal residue" evidence="1">
    <location>
        <position position="173"/>
    </location>
</feature>
<dbReference type="EMBL" id="MU004344">
    <property type="protein sequence ID" value="KAF2655818.1"/>
    <property type="molecule type" value="Genomic_DNA"/>
</dbReference>
<dbReference type="OrthoDB" id="77878at2759"/>
<protein>
    <submittedName>
        <fullName evidence="1">Uncharacterized protein</fullName>
    </submittedName>
</protein>
<dbReference type="InterPro" id="IPR008547">
    <property type="entry name" value="DUF829_TMEM53"/>
</dbReference>
<dbReference type="Proteomes" id="UP000799324">
    <property type="component" value="Unassembled WGS sequence"/>
</dbReference>
<evidence type="ECO:0000313" key="1">
    <source>
        <dbReference type="EMBL" id="KAF2655818.1"/>
    </source>
</evidence>